<dbReference type="PROSITE" id="PS50089">
    <property type="entry name" value="ZF_RING_2"/>
    <property type="match status" value="1"/>
</dbReference>
<dbReference type="SUPFAM" id="SSF57850">
    <property type="entry name" value="RING/U-box"/>
    <property type="match status" value="1"/>
</dbReference>
<dbReference type="PROSITE" id="PS00518">
    <property type="entry name" value="ZF_RING_1"/>
    <property type="match status" value="1"/>
</dbReference>
<dbReference type="InterPro" id="IPR058030">
    <property type="entry name" value="TRIM8/14/16/25/29/45/65_CC"/>
</dbReference>
<reference evidence="9" key="2">
    <citation type="submission" date="2025-09" db="UniProtKB">
        <authorList>
            <consortium name="Ensembl"/>
        </authorList>
    </citation>
    <scope>IDENTIFICATION</scope>
</reference>
<dbReference type="SMART" id="SM00449">
    <property type="entry name" value="SPRY"/>
    <property type="match status" value="1"/>
</dbReference>
<feature type="domain" description="B30.2/SPRY" evidence="8">
    <location>
        <begin position="228"/>
        <end position="416"/>
    </location>
</feature>
<dbReference type="SUPFAM" id="SSF49899">
    <property type="entry name" value="Concanavalin A-like lectins/glucanases"/>
    <property type="match status" value="1"/>
</dbReference>
<dbReference type="InterPro" id="IPR013320">
    <property type="entry name" value="ConA-like_dom_sf"/>
</dbReference>
<dbReference type="InterPro" id="IPR027370">
    <property type="entry name" value="Znf-RING_euk"/>
</dbReference>
<dbReference type="Ensembl" id="ENSCLMT00005045051.1">
    <property type="protein sequence ID" value="ENSCLMP00005043504.1"/>
    <property type="gene ID" value="ENSCLMG00005020197.1"/>
</dbReference>
<organism evidence="9 10">
    <name type="scientific">Cyclopterus lumpus</name>
    <name type="common">Lumpsucker</name>
    <dbReference type="NCBI Taxonomy" id="8103"/>
    <lineage>
        <taxon>Eukaryota</taxon>
        <taxon>Metazoa</taxon>
        <taxon>Chordata</taxon>
        <taxon>Craniata</taxon>
        <taxon>Vertebrata</taxon>
        <taxon>Euteleostomi</taxon>
        <taxon>Actinopterygii</taxon>
        <taxon>Neopterygii</taxon>
        <taxon>Teleostei</taxon>
        <taxon>Neoteleostei</taxon>
        <taxon>Acanthomorphata</taxon>
        <taxon>Eupercaria</taxon>
        <taxon>Perciformes</taxon>
        <taxon>Cottioidei</taxon>
        <taxon>Cottales</taxon>
        <taxon>Cyclopteridae</taxon>
        <taxon>Cyclopterus</taxon>
    </lineage>
</organism>
<dbReference type="GO" id="GO:0008270">
    <property type="term" value="F:zinc ion binding"/>
    <property type="evidence" value="ECO:0007669"/>
    <property type="project" value="UniProtKB-KW"/>
</dbReference>
<evidence type="ECO:0000313" key="10">
    <source>
        <dbReference type="Proteomes" id="UP000694565"/>
    </source>
</evidence>
<name>A0A8C3AKX1_CYCLU</name>
<evidence type="ECO:0000256" key="1">
    <source>
        <dbReference type="ARBA" id="ARBA00022588"/>
    </source>
</evidence>
<dbReference type="SMART" id="SM00184">
    <property type="entry name" value="RING"/>
    <property type="match status" value="1"/>
</dbReference>
<dbReference type="InterPro" id="IPR006574">
    <property type="entry name" value="PRY"/>
</dbReference>
<dbReference type="InterPro" id="IPR017907">
    <property type="entry name" value="Znf_RING_CS"/>
</dbReference>
<evidence type="ECO:0000256" key="4">
    <source>
        <dbReference type="ARBA" id="ARBA00022833"/>
    </source>
</evidence>
<protein>
    <submittedName>
        <fullName evidence="9">Uncharacterized protein</fullName>
    </submittedName>
</protein>
<dbReference type="InterPro" id="IPR013083">
    <property type="entry name" value="Znf_RING/FYVE/PHD"/>
</dbReference>
<dbReference type="InterPro" id="IPR003879">
    <property type="entry name" value="Butyrophylin_SPRY"/>
</dbReference>
<dbReference type="GO" id="GO:0045087">
    <property type="term" value="P:innate immune response"/>
    <property type="evidence" value="ECO:0007669"/>
    <property type="project" value="UniProtKB-KW"/>
</dbReference>
<dbReference type="PANTHER" id="PTHR25465:SF32">
    <property type="entry name" value="BLOODTHIRSTY-RELATED GENE FAMILY, MEMBER 16 ISOFORM X1-RELATED"/>
    <property type="match status" value="1"/>
</dbReference>
<sequence length="416" mass="46613">MAAASSPFSEDQFLCSICLDVFSDPVTIPCGHNFCKACITEHWAIHAHSQCPMCKELFDRRPALQVNTFISEIATQFSQSKAELGATEAAIQQMIQERQLKIAQIKQAVELNKEGADKETEGVLVFTAMMQSVERGLAELIETIDKKHKTTAEGFIKELEEEISELMVRRSELEQLSRTDDHLHLLQSFSSLSPVPHSKDWTTVKVQSSYLGTARRAVAQLHETLSREMMKLCADVELKRAQQFALDVTLDLETAHQDLILSDDGKQVSQGDKQQYQGFYCTRCVSSGRFYYEVQVKGKTDWIVGVVRRSVHTGSFFITASPENGYWTVHLMDGNQYARTDPATDLVLKSTPQKVGVFVDHEEGLVSFYDVDTAALIYSFTGCNFTEKLCPYLNPKHSNEANPPPPLIICSINPAD</sequence>
<dbReference type="Gene3D" id="2.60.120.920">
    <property type="match status" value="1"/>
</dbReference>
<keyword evidence="3 6" id="KW-0863">Zinc-finger</keyword>
<dbReference type="PANTHER" id="PTHR25465">
    <property type="entry name" value="B-BOX DOMAIN CONTAINING"/>
    <property type="match status" value="1"/>
</dbReference>
<dbReference type="InterPro" id="IPR051051">
    <property type="entry name" value="E3_ubiq-ligase_TRIM/RNF"/>
</dbReference>
<reference evidence="9" key="1">
    <citation type="submission" date="2025-08" db="UniProtKB">
        <authorList>
            <consortium name="Ensembl"/>
        </authorList>
    </citation>
    <scope>IDENTIFICATION</scope>
</reference>
<dbReference type="InterPro" id="IPR043136">
    <property type="entry name" value="B30.2/SPRY_sf"/>
</dbReference>
<dbReference type="AlphaFoldDB" id="A0A8C3AKX1"/>
<keyword evidence="1" id="KW-0399">Innate immunity</keyword>
<evidence type="ECO:0000259" key="8">
    <source>
        <dbReference type="PROSITE" id="PS50188"/>
    </source>
</evidence>
<dbReference type="PROSITE" id="PS50188">
    <property type="entry name" value="B302_SPRY"/>
    <property type="match status" value="1"/>
</dbReference>
<dbReference type="Proteomes" id="UP000694565">
    <property type="component" value="Unplaced"/>
</dbReference>
<keyword evidence="10" id="KW-1185">Reference proteome</keyword>
<evidence type="ECO:0000256" key="2">
    <source>
        <dbReference type="ARBA" id="ARBA00022723"/>
    </source>
</evidence>
<accession>A0A8C3AKX1</accession>
<keyword evidence="4" id="KW-0862">Zinc</keyword>
<proteinExistence type="predicted"/>
<dbReference type="Pfam" id="PF13445">
    <property type="entry name" value="zf-RING_UBOX"/>
    <property type="match status" value="1"/>
</dbReference>
<dbReference type="GeneTree" id="ENSGT01040000240400"/>
<evidence type="ECO:0000256" key="5">
    <source>
        <dbReference type="ARBA" id="ARBA00022859"/>
    </source>
</evidence>
<keyword evidence="2" id="KW-0479">Metal-binding</keyword>
<evidence type="ECO:0000313" key="9">
    <source>
        <dbReference type="Ensembl" id="ENSCLMP00005043504.1"/>
    </source>
</evidence>
<dbReference type="InterPro" id="IPR001870">
    <property type="entry name" value="B30.2/SPRY"/>
</dbReference>
<dbReference type="Pfam" id="PF13765">
    <property type="entry name" value="PRY"/>
    <property type="match status" value="1"/>
</dbReference>
<evidence type="ECO:0000256" key="6">
    <source>
        <dbReference type="PROSITE-ProRule" id="PRU00175"/>
    </source>
</evidence>
<dbReference type="Gene3D" id="3.30.40.10">
    <property type="entry name" value="Zinc/RING finger domain, C3HC4 (zinc finger)"/>
    <property type="match status" value="1"/>
</dbReference>
<dbReference type="PRINTS" id="PR01407">
    <property type="entry name" value="BUTYPHLNCDUF"/>
</dbReference>
<dbReference type="SMART" id="SM00589">
    <property type="entry name" value="PRY"/>
    <property type="match status" value="1"/>
</dbReference>
<feature type="domain" description="RING-type" evidence="7">
    <location>
        <begin position="15"/>
        <end position="55"/>
    </location>
</feature>
<dbReference type="InterPro" id="IPR001841">
    <property type="entry name" value="Znf_RING"/>
</dbReference>
<evidence type="ECO:0000259" key="7">
    <source>
        <dbReference type="PROSITE" id="PS50089"/>
    </source>
</evidence>
<dbReference type="GO" id="GO:0005737">
    <property type="term" value="C:cytoplasm"/>
    <property type="evidence" value="ECO:0007669"/>
    <property type="project" value="UniProtKB-ARBA"/>
</dbReference>
<dbReference type="Pfam" id="PF00622">
    <property type="entry name" value="SPRY"/>
    <property type="match status" value="1"/>
</dbReference>
<dbReference type="InterPro" id="IPR003877">
    <property type="entry name" value="SPRY_dom"/>
</dbReference>
<dbReference type="CDD" id="cd13733">
    <property type="entry name" value="SPRY_PRY_C-I_1"/>
    <property type="match status" value="1"/>
</dbReference>
<dbReference type="Pfam" id="PF25600">
    <property type="entry name" value="TRIM_CC"/>
    <property type="match status" value="1"/>
</dbReference>
<dbReference type="FunFam" id="2.60.120.920:FF:000004">
    <property type="entry name" value="Butyrophilin subfamily 1 member A1"/>
    <property type="match status" value="1"/>
</dbReference>
<evidence type="ECO:0000256" key="3">
    <source>
        <dbReference type="ARBA" id="ARBA00022771"/>
    </source>
</evidence>
<keyword evidence="5" id="KW-0391">Immunity</keyword>